<evidence type="ECO:0000256" key="4">
    <source>
        <dbReference type="ARBA" id="ARBA00022692"/>
    </source>
</evidence>
<evidence type="ECO:0000256" key="3">
    <source>
        <dbReference type="ARBA" id="ARBA00022606"/>
    </source>
</evidence>
<keyword evidence="2" id="KW-1003">Cell membrane</keyword>
<keyword evidence="12" id="KW-1185">Reference proteome</keyword>
<protein>
    <recommendedName>
        <fullName evidence="10">Odorant receptor</fullName>
    </recommendedName>
</protein>
<comment type="subcellular location">
    <subcellularLocation>
        <location evidence="1 10">Cell membrane</location>
        <topology evidence="1 10">Multi-pass membrane protein</topology>
    </subcellularLocation>
</comment>
<dbReference type="Proteomes" id="UP000002358">
    <property type="component" value="Chromosome 1"/>
</dbReference>
<dbReference type="InterPro" id="IPR004117">
    <property type="entry name" value="7tm6_olfct_rcpt"/>
</dbReference>
<keyword evidence="6 10" id="KW-1133">Transmembrane helix</keyword>
<evidence type="ECO:0000256" key="8">
    <source>
        <dbReference type="ARBA" id="ARBA00023170"/>
    </source>
</evidence>
<dbReference type="GeneID" id="100463066"/>
<feature type="transmembrane region" description="Helical" evidence="10">
    <location>
        <begin position="178"/>
        <end position="198"/>
    </location>
</feature>
<dbReference type="GO" id="GO:0005886">
    <property type="term" value="C:plasma membrane"/>
    <property type="evidence" value="ECO:0007669"/>
    <property type="project" value="UniProtKB-SubCell"/>
</dbReference>
<evidence type="ECO:0000256" key="10">
    <source>
        <dbReference type="RuleBase" id="RU351113"/>
    </source>
</evidence>
<evidence type="ECO:0000256" key="2">
    <source>
        <dbReference type="ARBA" id="ARBA00022475"/>
    </source>
</evidence>
<sequence length="371" mass="42877">MSVYISPNRSFRVLRFLGTHLRIWPDDNKKWNFKTDVFFWFCVINYVLLLLPLFNALYLNRKNVVAASNTWIEVSGYAEVLAAFIYSKYKRVQLYVLLCEAEKYLLFKKVTIIKKYANTYAKIFLLVIVFYLFTVFVYWSIEKPITGYEHLITTAVYPFNIRSHPIKGLIYCNQTFNLVYSSILPVFDGISVLLIFNCTHRLKILEHKFKLAKTSSDLSECVREHDDVSRTIKETNSIVRFLVFKTVCSFTSNVIPGGLQILNNVALSQSICQVCIILLVYSRIVLCAECAGNMTDAGEDLLFTVYSTLWYNEEPKIVSMKIFIIQKCQNIPAIHIKGIMSGLGRKYLLTIMYSTFSYLTTLRTVTSDEKS</sequence>
<comment type="caution">
    <text evidence="10">Lacks conserved residue(s) required for the propagation of feature annotation.</text>
</comment>
<feature type="transmembrane region" description="Helical" evidence="10">
    <location>
        <begin position="123"/>
        <end position="141"/>
    </location>
</feature>
<dbReference type="CTD" id="100463066"/>
<keyword evidence="7 10" id="KW-0472">Membrane</keyword>
<evidence type="ECO:0000256" key="9">
    <source>
        <dbReference type="ARBA" id="ARBA00023224"/>
    </source>
</evidence>
<dbReference type="InParanoid" id="A0A7M6UMN1"/>
<feature type="transmembrane region" description="Helical" evidence="10">
    <location>
        <begin position="37"/>
        <end position="59"/>
    </location>
</feature>
<dbReference type="PANTHER" id="PTHR21137:SF35">
    <property type="entry name" value="ODORANT RECEPTOR 19A-RELATED"/>
    <property type="match status" value="1"/>
</dbReference>
<dbReference type="Pfam" id="PF02949">
    <property type="entry name" value="7tm_6"/>
    <property type="match status" value="1"/>
</dbReference>
<dbReference type="OrthoDB" id="7179992at2759"/>
<dbReference type="FunCoup" id="A0A7M6UMN1">
    <property type="interactions" value="136"/>
</dbReference>
<dbReference type="AlphaFoldDB" id="A0A7M6UMN1"/>
<evidence type="ECO:0000313" key="12">
    <source>
        <dbReference type="Proteomes" id="UP000002358"/>
    </source>
</evidence>
<keyword evidence="8 10" id="KW-0675">Receptor</keyword>
<evidence type="ECO:0000313" key="11">
    <source>
        <dbReference type="EnsemblMetazoa" id="NP_001177499"/>
    </source>
</evidence>
<name>A0A7M6UMN1_NASVI</name>
<keyword evidence="3 10" id="KW-0716">Sensory transduction</keyword>
<dbReference type="SMR" id="A0A7M6UMN1"/>
<keyword evidence="4 10" id="KW-0812">Transmembrane</keyword>
<keyword evidence="5 10" id="KW-0552">Olfaction</keyword>
<dbReference type="GO" id="GO:0007165">
    <property type="term" value="P:signal transduction"/>
    <property type="evidence" value="ECO:0007669"/>
    <property type="project" value="UniProtKB-KW"/>
</dbReference>
<evidence type="ECO:0000256" key="1">
    <source>
        <dbReference type="ARBA" id="ARBA00004651"/>
    </source>
</evidence>
<dbReference type="EnsemblMetazoa" id="NM_001190570">
    <property type="protein sequence ID" value="NP_001177499"/>
    <property type="gene ID" value="GeneID_100463066"/>
</dbReference>
<reference evidence="11" key="1">
    <citation type="submission" date="2021-01" db="UniProtKB">
        <authorList>
            <consortium name="EnsemblMetazoa"/>
        </authorList>
    </citation>
    <scope>IDENTIFICATION</scope>
</reference>
<dbReference type="PANTHER" id="PTHR21137">
    <property type="entry name" value="ODORANT RECEPTOR"/>
    <property type="match status" value="1"/>
</dbReference>
<evidence type="ECO:0000256" key="5">
    <source>
        <dbReference type="ARBA" id="ARBA00022725"/>
    </source>
</evidence>
<dbReference type="RefSeq" id="NP_001177499.1">
    <property type="nucleotide sequence ID" value="NM_001190570.1"/>
</dbReference>
<dbReference type="GO" id="GO:0004984">
    <property type="term" value="F:olfactory receptor activity"/>
    <property type="evidence" value="ECO:0007669"/>
    <property type="project" value="InterPro"/>
</dbReference>
<dbReference type="GO" id="GO:0005549">
    <property type="term" value="F:odorant binding"/>
    <property type="evidence" value="ECO:0007669"/>
    <property type="project" value="InterPro"/>
</dbReference>
<keyword evidence="9 10" id="KW-0807">Transducer</keyword>
<dbReference type="KEGG" id="nvi:100463066"/>
<evidence type="ECO:0000256" key="6">
    <source>
        <dbReference type="ARBA" id="ARBA00022989"/>
    </source>
</evidence>
<proteinExistence type="inferred from homology"/>
<accession>A0A7M6UMN1</accession>
<comment type="similarity">
    <text evidence="10">Belongs to the insect chemoreceptor superfamily. Heteromeric odorant receptor channel (TC 1.A.69) family.</text>
</comment>
<organism evidence="11 12">
    <name type="scientific">Nasonia vitripennis</name>
    <name type="common">Parasitic wasp</name>
    <dbReference type="NCBI Taxonomy" id="7425"/>
    <lineage>
        <taxon>Eukaryota</taxon>
        <taxon>Metazoa</taxon>
        <taxon>Ecdysozoa</taxon>
        <taxon>Arthropoda</taxon>
        <taxon>Hexapoda</taxon>
        <taxon>Insecta</taxon>
        <taxon>Pterygota</taxon>
        <taxon>Neoptera</taxon>
        <taxon>Endopterygota</taxon>
        <taxon>Hymenoptera</taxon>
        <taxon>Apocrita</taxon>
        <taxon>Proctotrupomorpha</taxon>
        <taxon>Chalcidoidea</taxon>
        <taxon>Pteromalidae</taxon>
        <taxon>Pteromalinae</taxon>
        <taxon>Nasonia</taxon>
    </lineage>
</organism>
<evidence type="ECO:0000256" key="7">
    <source>
        <dbReference type="ARBA" id="ARBA00023136"/>
    </source>
</evidence>